<dbReference type="Proteomes" id="UP000325577">
    <property type="component" value="Linkage Group LG6"/>
</dbReference>
<keyword evidence="3" id="KW-1133">Transmembrane helix</keyword>
<evidence type="ECO:0000313" key="8">
    <source>
        <dbReference type="Proteomes" id="UP000325577"/>
    </source>
</evidence>
<evidence type="ECO:0000313" key="7">
    <source>
        <dbReference type="EMBL" id="KAA8520644.1"/>
    </source>
</evidence>
<accession>A0A5J4ZS38</accession>
<comment type="similarity">
    <text evidence="5">Belongs to the major facilitator superfamily. Phosphate:H(+) symporter (TC 2.A.1.9) family.</text>
</comment>
<keyword evidence="4" id="KW-0472">Membrane</keyword>
<dbReference type="OrthoDB" id="2250022at2759"/>
<dbReference type="AlphaFoldDB" id="A0A5J4ZS38"/>
<reference evidence="7 8" key="1">
    <citation type="submission" date="2019-09" db="EMBL/GenBank/DDBJ databases">
        <title>A chromosome-level genome assembly of the Chinese tupelo Nyssa sinensis.</title>
        <authorList>
            <person name="Yang X."/>
            <person name="Kang M."/>
            <person name="Yang Y."/>
            <person name="Xiong H."/>
            <person name="Wang M."/>
            <person name="Zhang Z."/>
            <person name="Wang Z."/>
            <person name="Wu H."/>
            <person name="Ma T."/>
            <person name="Liu J."/>
            <person name="Xi Z."/>
        </authorList>
    </citation>
    <scope>NUCLEOTIDE SEQUENCE [LARGE SCALE GENOMIC DNA]</scope>
    <source>
        <strain evidence="7">J267</strain>
        <tissue evidence="7">Leaf</tissue>
    </source>
</reference>
<evidence type="ECO:0000256" key="4">
    <source>
        <dbReference type="ARBA" id="ARBA00023136"/>
    </source>
</evidence>
<dbReference type="EMBL" id="CM018049">
    <property type="protein sequence ID" value="KAA8520644.1"/>
    <property type="molecule type" value="Genomic_DNA"/>
</dbReference>
<evidence type="ECO:0000256" key="5">
    <source>
        <dbReference type="ARBA" id="ARBA00044504"/>
    </source>
</evidence>
<organism evidence="7 8">
    <name type="scientific">Nyssa sinensis</name>
    <dbReference type="NCBI Taxonomy" id="561372"/>
    <lineage>
        <taxon>Eukaryota</taxon>
        <taxon>Viridiplantae</taxon>
        <taxon>Streptophyta</taxon>
        <taxon>Embryophyta</taxon>
        <taxon>Tracheophyta</taxon>
        <taxon>Spermatophyta</taxon>
        <taxon>Magnoliopsida</taxon>
        <taxon>eudicotyledons</taxon>
        <taxon>Gunneridae</taxon>
        <taxon>Pentapetalae</taxon>
        <taxon>asterids</taxon>
        <taxon>Cornales</taxon>
        <taxon>Nyssaceae</taxon>
        <taxon>Nyssa</taxon>
    </lineage>
</organism>
<dbReference type="InterPro" id="IPR050382">
    <property type="entry name" value="MFS_Na/Anion_cotransporter"/>
</dbReference>
<evidence type="ECO:0000256" key="3">
    <source>
        <dbReference type="ARBA" id="ARBA00022989"/>
    </source>
</evidence>
<evidence type="ECO:0000256" key="1">
    <source>
        <dbReference type="ARBA" id="ARBA00004141"/>
    </source>
</evidence>
<dbReference type="GO" id="GO:0016020">
    <property type="term" value="C:membrane"/>
    <property type="evidence" value="ECO:0007669"/>
    <property type="project" value="UniProtKB-SubCell"/>
</dbReference>
<sequence>MAIGTVVSNRNFGSFLGSGKVYQTEKATAHQRGECSGFAAAHYVYRNLLYRKLSVLRESSPSSRYSHCLSLRVNGPSNFKTLIPMATFWDEGEHLLSMSRGLIEKFQSINPRRRIGGICKCCLSSTPSGSHWVQPRKLDKLGISDKQRRWSRHFKKNWIRADYKSDEYDITGMKADSFASAEGSSEFALVDGVQEIKPWWEQFPKRWVIVLLCFSAFLLCNMDRVNMSIAILPMSQEFNWNSATVGLIQSSFFWGYLLTQIVGGSMGR</sequence>
<dbReference type="InterPro" id="IPR036259">
    <property type="entry name" value="MFS_trans_sf"/>
</dbReference>
<dbReference type="SUPFAM" id="SSF103473">
    <property type="entry name" value="MFS general substrate transporter"/>
    <property type="match status" value="1"/>
</dbReference>
<proteinExistence type="inferred from homology"/>
<dbReference type="GO" id="GO:0022857">
    <property type="term" value="F:transmembrane transporter activity"/>
    <property type="evidence" value="ECO:0007669"/>
    <property type="project" value="InterPro"/>
</dbReference>
<keyword evidence="2" id="KW-0812">Transmembrane</keyword>
<feature type="domain" description="Major facilitator superfamily (MFS) profile" evidence="6">
    <location>
        <begin position="209"/>
        <end position="268"/>
    </location>
</feature>
<keyword evidence="8" id="KW-1185">Reference proteome</keyword>
<protein>
    <recommendedName>
        <fullName evidence="6">Major facilitator superfamily (MFS) profile domain-containing protein</fullName>
    </recommendedName>
</protein>
<evidence type="ECO:0000256" key="2">
    <source>
        <dbReference type="ARBA" id="ARBA00022692"/>
    </source>
</evidence>
<dbReference type="PROSITE" id="PS50850">
    <property type="entry name" value="MFS"/>
    <property type="match status" value="1"/>
</dbReference>
<evidence type="ECO:0000259" key="6">
    <source>
        <dbReference type="PROSITE" id="PS50850"/>
    </source>
</evidence>
<comment type="subcellular location">
    <subcellularLocation>
        <location evidence="1">Membrane</location>
        <topology evidence="1">Multi-pass membrane protein</topology>
    </subcellularLocation>
</comment>
<dbReference type="Gene3D" id="1.20.1250.20">
    <property type="entry name" value="MFS general substrate transporter like domains"/>
    <property type="match status" value="1"/>
</dbReference>
<name>A0A5J4ZS38_9ASTE</name>
<dbReference type="PANTHER" id="PTHR11662:SF255">
    <property type="entry name" value="ASCORBATE TRANSPORTER, CHLOROPLASTIC"/>
    <property type="match status" value="1"/>
</dbReference>
<dbReference type="InterPro" id="IPR020846">
    <property type="entry name" value="MFS_dom"/>
</dbReference>
<gene>
    <name evidence="7" type="ORF">F0562_014900</name>
</gene>
<dbReference type="PANTHER" id="PTHR11662">
    <property type="entry name" value="SOLUTE CARRIER FAMILY 17"/>
    <property type="match status" value="1"/>
</dbReference>